<reference evidence="1 2" key="1">
    <citation type="journal article" date="2011" name="J. Bacteriol.">
        <title>Complete genome sequence of Mycoplasma haemofelis, a hemotropic mycoplasma.</title>
        <authorList>
            <person name="Barker E.N."/>
            <person name="Helps C.R."/>
            <person name="Peters I.R."/>
            <person name="Darby A.C."/>
            <person name="Radford A.D."/>
            <person name="Tasker S."/>
        </authorList>
    </citation>
    <scope>NUCLEOTIDE SEQUENCE [LARGE SCALE GENOMIC DNA]</scope>
    <source>
        <strain evidence="1 2">Langford 1</strain>
    </source>
</reference>
<sequence length="209" mass="23342">MTKPQLAMASGAGLCGTMGIGCGAYFLSENLNSYVDTTTLTPSSKTNRSHLQGDGFVVLNINGDDAHWSTVKEQYNKLKGKLGKESDENPNIDESKLKELCQEALEQEYAEGDTYDQVIKWCVVPVTVTNHLTQKGFKALTADLLNNEKYKWMVSTYDNGHDTIKGLEKISGNSSTLINKCNEVGGKHNYEEDFYTDLISLRQWCFVQY</sequence>
<proteinExistence type="predicted"/>
<accession>E8ZIF2</accession>
<dbReference type="HOGENOM" id="CLU_098620_3_0_14"/>
<organism evidence="1 2">
    <name type="scientific">Mycoplasma haemofelis (strain Langford 1)</name>
    <name type="common">Haemobartonella felis</name>
    <dbReference type="NCBI Taxonomy" id="941640"/>
    <lineage>
        <taxon>Bacteria</taxon>
        <taxon>Bacillati</taxon>
        <taxon>Mycoplasmatota</taxon>
        <taxon>Mollicutes</taxon>
        <taxon>Mycoplasmataceae</taxon>
        <taxon>Mycoplasma</taxon>
    </lineage>
</organism>
<dbReference type="EMBL" id="FR773153">
    <property type="protein sequence ID" value="CBY92923.1"/>
    <property type="molecule type" value="Genomic_DNA"/>
</dbReference>
<evidence type="ECO:0000313" key="1">
    <source>
        <dbReference type="EMBL" id="CBY92923.1"/>
    </source>
</evidence>
<name>E8ZIF2_MYCHL</name>
<dbReference type="AlphaFoldDB" id="E8ZIF2"/>
<dbReference type="PROSITE" id="PS51257">
    <property type="entry name" value="PROKAR_LIPOPROTEIN"/>
    <property type="match status" value="1"/>
</dbReference>
<dbReference type="KEGG" id="mha:HF1_09150"/>
<protein>
    <recommendedName>
        <fullName evidence="3">Lipoprotein</fullName>
    </recommendedName>
</protein>
<dbReference type="OrthoDB" id="7024727at2"/>
<dbReference type="Proteomes" id="UP000008637">
    <property type="component" value="Chromosome"/>
</dbReference>
<evidence type="ECO:0000313" key="2">
    <source>
        <dbReference type="Proteomes" id="UP000008637"/>
    </source>
</evidence>
<evidence type="ECO:0008006" key="3">
    <source>
        <dbReference type="Google" id="ProtNLM"/>
    </source>
</evidence>
<gene>
    <name evidence="1" type="ordered locus">HF1_09150</name>
</gene>
<keyword evidence="2" id="KW-1185">Reference proteome</keyword>